<dbReference type="Gene3D" id="3.90.1150.210">
    <property type="entry name" value="F-actin capping protein, beta subunit"/>
    <property type="match status" value="1"/>
</dbReference>
<dbReference type="VEuPathDB" id="FungiDB:CJJ09_005177"/>
<dbReference type="GO" id="GO:0030036">
    <property type="term" value="P:actin cytoskeleton organization"/>
    <property type="evidence" value="ECO:0007669"/>
    <property type="project" value="TreeGrafter"/>
</dbReference>
<dbReference type="InterPro" id="IPR002189">
    <property type="entry name" value="CapZ_alpha"/>
</dbReference>
<evidence type="ECO:0000256" key="1">
    <source>
        <dbReference type="ARBA" id="ARBA00022467"/>
    </source>
</evidence>
<dbReference type="SUPFAM" id="SSF90096">
    <property type="entry name" value="Subunits of heterodimeric actin filament capping protein Capz"/>
    <property type="match status" value="1"/>
</dbReference>
<dbReference type="VEuPathDB" id="FungiDB:B9J08_004241"/>
<dbReference type="GO" id="GO:0051015">
    <property type="term" value="F:actin filament binding"/>
    <property type="evidence" value="ECO:0007669"/>
    <property type="project" value="TreeGrafter"/>
</dbReference>
<dbReference type="AlphaFoldDB" id="A0A0L0NW02"/>
<evidence type="ECO:0000313" key="6">
    <source>
        <dbReference type="Proteomes" id="UP000037122"/>
    </source>
</evidence>
<proteinExistence type="inferred from homology"/>
<protein>
    <recommendedName>
        <fullName evidence="4">F-actin-capping protein subunit alpha</fullName>
    </recommendedName>
</protein>
<evidence type="ECO:0000256" key="4">
    <source>
        <dbReference type="RuleBase" id="RU365077"/>
    </source>
</evidence>
<dbReference type="VEuPathDB" id="FungiDB:CJJ07_005327"/>
<dbReference type="VEuPathDB" id="FungiDB:QG37_04954"/>
<dbReference type="VEuPathDB" id="FungiDB:CJI96_0005267"/>
<dbReference type="GO" id="GO:0030479">
    <property type="term" value="C:actin cortical patch"/>
    <property type="evidence" value="ECO:0007669"/>
    <property type="project" value="TreeGrafter"/>
</dbReference>
<sequence>MQLRETIEQLVATAPDGELQQVKESISRLVPSANSLLINSVVAQHLEKTGYANSEVVISEITKDPVSGKFVDYQSGFKYNLDFSSLEPVDREKYISEVDRPSYYEVLVELLAAYSHRHYPSSCKFDVLPTADAVHVLIISEIIEPDNFLSGSWKCLYTFRNQKVEAKLNADIHYYEDGNVRLHFEDKVSQSIRDESPEEMIDFIKSTEDQITLHIVKQFDDLNQNHFKHLRRLLPVTKSKVNWGKAIGNYKLGSNVANR</sequence>
<comment type="function">
    <text evidence="3 4">F-actin-capping proteins bind in a Ca(2+)-independent manner to the fast growing ends of actin filaments (barbed end) thereby blocking the exchange of subunits at these ends. Unlike other capping proteins (such as gelsolin and severin), these proteins do not sever actin filaments.</text>
</comment>
<dbReference type="EMBL" id="LGST01000034">
    <property type="protein sequence ID" value="KND98193.1"/>
    <property type="molecule type" value="Genomic_DNA"/>
</dbReference>
<comment type="subunit">
    <text evidence="4">Heterodimer of an alpha and a beta subunit.</text>
</comment>
<gene>
    <name evidence="5" type="ORF">QG37_04954</name>
</gene>
<reference evidence="6" key="1">
    <citation type="journal article" date="2015" name="BMC Genomics">
        <title>Draft genome of a commonly misdiagnosed multidrug resistant pathogen Candida auris.</title>
        <authorList>
            <person name="Chatterjee S."/>
            <person name="Alampalli S.V."/>
            <person name="Nageshan R.K."/>
            <person name="Chettiar S.T."/>
            <person name="Joshi S."/>
            <person name="Tatu U.S."/>
        </authorList>
    </citation>
    <scope>NUCLEOTIDE SEQUENCE [LARGE SCALE GENOMIC DNA]</scope>
    <source>
        <strain evidence="6">6684</strain>
    </source>
</reference>
<dbReference type="InterPro" id="IPR037282">
    <property type="entry name" value="CapZ_alpha/beta"/>
</dbReference>
<dbReference type="VEuPathDB" id="FungiDB:CJI97_004306"/>
<dbReference type="PRINTS" id="PR00191">
    <property type="entry name" value="FACTINCAPA"/>
</dbReference>
<dbReference type="Pfam" id="PF01267">
    <property type="entry name" value="F-actin_cap_A"/>
    <property type="match status" value="1"/>
</dbReference>
<dbReference type="InterPro" id="IPR042276">
    <property type="entry name" value="CapZ_alpha/beta_2"/>
</dbReference>
<evidence type="ECO:0000313" key="5">
    <source>
        <dbReference type="EMBL" id="KND98193.1"/>
    </source>
</evidence>
<keyword evidence="1 4" id="KW-0117">Actin capping</keyword>
<name>A0A0L0NW02_CANAR</name>
<comment type="caution">
    <text evidence="5">The sequence shown here is derived from an EMBL/GenBank/DDBJ whole genome shotgun (WGS) entry which is preliminary data.</text>
</comment>
<dbReference type="PANTHER" id="PTHR10653">
    <property type="entry name" value="F-ACTIN-CAPPING PROTEIN SUBUNIT ALPHA"/>
    <property type="match status" value="1"/>
</dbReference>
<organism evidence="5 6">
    <name type="scientific">Candidozyma auris</name>
    <name type="common">Yeast</name>
    <name type="synonym">Candida auris</name>
    <dbReference type="NCBI Taxonomy" id="498019"/>
    <lineage>
        <taxon>Eukaryota</taxon>
        <taxon>Fungi</taxon>
        <taxon>Dikarya</taxon>
        <taxon>Ascomycota</taxon>
        <taxon>Saccharomycotina</taxon>
        <taxon>Pichiomycetes</taxon>
        <taxon>Metschnikowiaceae</taxon>
        <taxon>Candidozyma</taxon>
    </lineage>
</organism>
<dbReference type="GO" id="GO:0051016">
    <property type="term" value="P:barbed-end actin filament capping"/>
    <property type="evidence" value="ECO:0007669"/>
    <property type="project" value="UniProtKB-UniRule"/>
</dbReference>
<dbReference type="GO" id="GO:0008290">
    <property type="term" value="C:F-actin capping protein complex"/>
    <property type="evidence" value="ECO:0007669"/>
    <property type="project" value="UniProtKB-UniRule"/>
</dbReference>
<dbReference type="Proteomes" id="UP000037122">
    <property type="component" value="Unassembled WGS sequence"/>
</dbReference>
<dbReference type="PANTHER" id="PTHR10653:SF0">
    <property type="entry name" value="F-ACTIN-CAPPING PROTEIN SUBUNIT ALPHA"/>
    <property type="match status" value="1"/>
</dbReference>
<keyword evidence="2 4" id="KW-0009">Actin-binding</keyword>
<evidence type="ECO:0000256" key="2">
    <source>
        <dbReference type="ARBA" id="ARBA00023203"/>
    </source>
</evidence>
<accession>A0A0L0NW02</accession>
<comment type="similarity">
    <text evidence="4">Belongs to the F-actin-capping protein alpha subunit family.</text>
</comment>
<evidence type="ECO:0000256" key="3">
    <source>
        <dbReference type="ARBA" id="ARBA00025389"/>
    </source>
</evidence>